<comment type="caution">
    <text evidence="1">The sequence shown here is derived from an EMBL/GenBank/DDBJ whole genome shotgun (WGS) entry which is preliminary data.</text>
</comment>
<keyword evidence="2" id="KW-1185">Reference proteome</keyword>
<organism evidence="1 2">
    <name type="scientific">Acrocarpospora corrugata</name>
    <dbReference type="NCBI Taxonomy" id="35763"/>
    <lineage>
        <taxon>Bacteria</taxon>
        <taxon>Bacillati</taxon>
        <taxon>Actinomycetota</taxon>
        <taxon>Actinomycetes</taxon>
        <taxon>Streptosporangiales</taxon>
        <taxon>Streptosporangiaceae</taxon>
        <taxon>Acrocarpospora</taxon>
    </lineage>
</organism>
<reference evidence="1 2" key="1">
    <citation type="submission" date="2019-10" db="EMBL/GenBank/DDBJ databases">
        <title>Whole genome shotgun sequence of Acrocarpospora corrugata NBRC 13972.</title>
        <authorList>
            <person name="Ichikawa N."/>
            <person name="Kimura A."/>
            <person name="Kitahashi Y."/>
            <person name="Komaki H."/>
            <person name="Oguchi A."/>
        </authorList>
    </citation>
    <scope>NUCLEOTIDE SEQUENCE [LARGE SCALE GENOMIC DNA]</scope>
    <source>
        <strain evidence="1 2">NBRC 13972</strain>
    </source>
</reference>
<protein>
    <submittedName>
        <fullName evidence="1">Uncharacterized protein</fullName>
    </submittedName>
</protein>
<evidence type="ECO:0000313" key="1">
    <source>
        <dbReference type="EMBL" id="GES02840.1"/>
    </source>
</evidence>
<dbReference type="EMBL" id="BLAD01000062">
    <property type="protein sequence ID" value="GES02840.1"/>
    <property type="molecule type" value="Genomic_DNA"/>
</dbReference>
<name>A0A5M3W3M9_9ACTN</name>
<dbReference type="AlphaFoldDB" id="A0A5M3W3M9"/>
<accession>A0A5M3W3M9</accession>
<sequence length="86" mass="9291">MKSWPTFSSTLIRWSWAVTRDTAGDFDGTAEDGADADGCGVLPTGVFLVAEQAVTIANITQTSARRRTKPERPCLLTVPCPTMFTP</sequence>
<proteinExistence type="predicted"/>
<gene>
    <name evidence="1" type="ORF">Acor_49060</name>
</gene>
<dbReference type="Proteomes" id="UP000334990">
    <property type="component" value="Unassembled WGS sequence"/>
</dbReference>
<evidence type="ECO:0000313" key="2">
    <source>
        <dbReference type="Proteomes" id="UP000334990"/>
    </source>
</evidence>